<sequence length="130" mass="14688">MRPTIGCSSAILTSCEIPNERWHPHVPPQDLPVFHCLSILRFAVFFKAKCAGGYELNAITILPRCLRTWRRGTYPWPKRSLSVMLKHSLTLIGGNHIMLAVNLPYPTLPTSLAAIPLRRLKVRLSDEANF</sequence>
<dbReference type="PROSITE" id="PS51257">
    <property type="entry name" value="PROKAR_LIPOPROTEIN"/>
    <property type="match status" value="1"/>
</dbReference>
<protein>
    <submittedName>
        <fullName evidence="1">Uncharacterized protein</fullName>
    </submittedName>
</protein>
<evidence type="ECO:0000313" key="2">
    <source>
        <dbReference type="Proteomes" id="UP000006898"/>
    </source>
</evidence>
<dbReference type="Proteomes" id="UP000006898">
    <property type="component" value="Chromosome"/>
</dbReference>
<dbReference type="HOGENOM" id="CLU_1934201_0_0_0"/>
<proteinExistence type="predicted"/>
<dbReference type="EMBL" id="FP565575">
    <property type="protein sequence ID" value="CBE69445.1"/>
    <property type="molecule type" value="Genomic_DNA"/>
</dbReference>
<accession>D5MIT8</accession>
<dbReference type="STRING" id="671143.DAMO_2397"/>
<evidence type="ECO:0000313" key="1">
    <source>
        <dbReference type="EMBL" id="CBE69445.1"/>
    </source>
</evidence>
<dbReference type="AlphaFoldDB" id="D5MIT8"/>
<gene>
    <name evidence="1" type="ORF">DAMO_2397</name>
</gene>
<name>D5MIT8_METO1</name>
<reference evidence="1 2" key="1">
    <citation type="journal article" date="2010" name="Nature">
        <title>Nitrite-driven anaerobic methane oxidation by oxygenic bacteria.</title>
        <authorList>
            <person name="Ettwig K.F."/>
            <person name="Butler M.K."/>
            <person name="Le Paslier D."/>
            <person name="Pelletier E."/>
            <person name="Mangenot S."/>
            <person name="Kuypers M.M.M."/>
            <person name="Schreiber F."/>
            <person name="Dutilh B.E."/>
            <person name="Zedelius J."/>
            <person name="de Beer D."/>
            <person name="Gloerich J."/>
            <person name="Wessels H.J.C.T."/>
            <person name="van Allen T."/>
            <person name="Luesken F."/>
            <person name="Wu M."/>
            <person name="van de Pas-Schoonen K.T."/>
            <person name="Op den Camp H.J.M."/>
            <person name="Janssen-Megens E.M."/>
            <person name="Francoijs K-J."/>
            <person name="Stunnenberg H."/>
            <person name="Weissenbach J."/>
            <person name="Jetten M.S.M."/>
            <person name="Strous M."/>
        </authorList>
    </citation>
    <scope>NUCLEOTIDE SEQUENCE [LARGE SCALE GENOMIC DNA]</scope>
</reference>
<dbReference type="KEGG" id="mox:DAMO_2397"/>
<organism evidence="1 2">
    <name type="scientific">Methylomirabilis oxygeniifera</name>
    <dbReference type="NCBI Taxonomy" id="671143"/>
    <lineage>
        <taxon>Bacteria</taxon>
        <taxon>Candidatus Methylomirabilota</taxon>
        <taxon>Candidatus Methylomirabilia</taxon>
        <taxon>Candidatus Methylomirabilales</taxon>
        <taxon>Candidatus Methylomirabilaceae</taxon>
        <taxon>Candidatus Methylomirabilis</taxon>
    </lineage>
</organism>